<keyword evidence="2" id="KW-1185">Reference proteome</keyword>
<accession>A0A9P5YP32</accession>
<proteinExistence type="predicted"/>
<gene>
    <name evidence="1" type="ORF">BDN70DRAFT_578607</name>
</gene>
<dbReference type="EMBL" id="MU155701">
    <property type="protein sequence ID" value="KAF9471361.1"/>
    <property type="molecule type" value="Genomic_DNA"/>
</dbReference>
<sequence>MEIPFQVSKYRDCLSGSLTICTILPSYSFSAAPIAGLLRLITTRIFCNLLWGDADFSSWTSMRRDHMLFLASQSENVL</sequence>
<dbReference type="Proteomes" id="UP000807469">
    <property type="component" value="Unassembled WGS sequence"/>
</dbReference>
<dbReference type="AlphaFoldDB" id="A0A9P5YP32"/>
<evidence type="ECO:0000313" key="1">
    <source>
        <dbReference type="EMBL" id="KAF9471361.1"/>
    </source>
</evidence>
<comment type="caution">
    <text evidence="1">The sequence shown here is derived from an EMBL/GenBank/DDBJ whole genome shotgun (WGS) entry which is preliminary data.</text>
</comment>
<reference evidence="1" key="1">
    <citation type="submission" date="2020-11" db="EMBL/GenBank/DDBJ databases">
        <authorList>
            <consortium name="DOE Joint Genome Institute"/>
            <person name="Ahrendt S."/>
            <person name="Riley R."/>
            <person name="Andreopoulos W."/>
            <person name="Labutti K."/>
            <person name="Pangilinan J."/>
            <person name="Ruiz-Duenas F.J."/>
            <person name="Barrasa J.M."/>
            <person name="Sanchez-Garcia M."/>
            <person name="Camarero S."/>
            <person name="Miyauchi S."/>
            <person name="Serrano A."/>
            <person name="Linde D."/>
            <person name="Babiker R."/>
            <person name="Drula E."/>
            <person name="Ayuso-Fernandez I."/>
            <person name="Pacheco R."/>
            <person name="Padilla G."/>
            <person name="Ferreira P."/>
            <person name="Barriuso J."/>
            <person name="Kellner H."/>
            <person name="Castanera R."/>
            <person name="Alfaro M."/>
            <person name="Ramirez L."/>
            <person name="Pisabarro A.G."/>
            <person name="Kuo A."/>
            <person name="Tritt A."/>
            <person name="Lipzen A."/>
            <person name="He G."/>
            <person name="Yan M."/>
            <person name="Ng V."/>
            <person name="Cullen D."/>
            <person name="Martin F."/>
            <person name="Rosso M.-N."/>
            <person name="Henrissat B."/>
            <person name="Hibbett D."/>
            <person name="Martinez A.T."/>
            <person name="Grigoriev I.V."/>
        </authorList>
    </citation>
    <scope>NUCLEOTIDE SEQUENCE</scope>
    <source>
        <strain evidence="1">CIRM-BRFM 674</strain>
    </source>
</reference>
<name>A0A9P5YP32_9AGAR</name>
<evidence type="ECO:0000313" key="2">
    <source>
        <dbReference type="Proteomes" id="UP000807469"/>
    </source>
</evidence>
<organism evidence="1 2">
    <name type="scientific">Pholiota conissans</name>
    <dbReference type="NCBI Taxonomy" id="109636"/>
    <lineage>
        <taxon>Eukaryota</taxon>
        <taxon>Fungi</taxon>
        <taxon>Dikarya</taxon>
        <taxon>Basidiomycota</taxon>
        <taxon>Agaricomycotina</taxon>
        <taxon>Agaricomycetes</taxon>
        <taxon>Agaricomycetidae</taxon>
        <taxon>Agaricales</taxon>
        <taxon>Agaricineae</taxon>
        <taxon>Strophariaceae</taxon>
        <taxon>Pholiota</taxon>
    </lineage>
</organism>
<protein>
    <submittedName>
        <fullName evidence="1">Uncharacterized protein</fullName>
    </submittedName>
</protein>